<reference evidence="1" key="1">
    <citation type="journal article" date="2021" name="Nat. Microbiol.">
        <title>Cocultivation of an ultrasmall environmental parasitic bacterium with lytic ability against bacteria associated with wastewater foams.</title>
        <authorList>
            <person name="Batinovic S."/>
            <person name="Rose J.J.A."/>
            <person name="Ratcliffe J."/>
            <person name="Seviour R.J."/>
            <person name="Petrovski S."/>
        </authorList>
    </citation>
    <scope>NUCLEOTIDE SEQUENCE</scope>
    <source>
        <strain evidence="1">CON44</strain>
    </source>
</reference>
<dbReference type="RefSeq" id="WP_005186651.1">
    <property type="nucleotide sequence ID" value="NZ_CP045804.1"/>
</dbReference>
<gene>
    <name evidence="1" type="ORF">GII30_09530</name>
</gene>
<dbReference type="EMBL" id="CP045810">
    <property type="protein sequence ID" value="QHN39371.1"/>
    <property type="molecule type" value="Genomic_DNA"/>
</dbReference>
<dbReference type="AlphaFoldDB" id="A0A857KWJ3"/>
<protein>
    <recommendedName>
        <fullName evidence="2">DUF2993 domain-containing protein</fullName>
    </recommendedName>
</protein>
<evidence type="ECO:0000313" key="1">
    <source>
        <dbReference type="EMBL" id="QHN39371.1"/>
    </source>
</evidence>
<name>A0A857KWJ3_9ACTN</name>
<accession>A0A857KWJ3</accession>
<proteinExistence type="predicted"/>
<organism evidence="1">
    <name type="scientific">Gordonia amarae</name>
    <dbReference type="NCBI Taxonomy" id="36821"/>
    <lineage>
        <taxon>Bacteria</taxon>
        <taxon>Bacillati</taxon>
        <taxon>Actinomycetota</taxon>
        <taxon>Actinomycetes</taxon>
        <taxon>Mycobacteriales</taxon>
        <taxon>Gordoniaceae</taxon>
        <taxon>Gordonia</taxon>
    </lineage>
</organism>
<evidence type="ECO:0008006" key="2">
    <source>
        <dbReference type="Google" id="ProtNLM"/>
    </source>
</evidence>
<sequence length="274" mass="28431">MTIALVLLALVALFVVAEVMSRRVIGDRLTGRLSDVAGYPIAVALSRRPLVLQYFGMVPHVHATGFGSGGEWTDVRAERLTLGNRPTIGALHGTVEVDGIVLTGTADDLTYDKSGLTHVRGVDASAQISFTRLLAIAAGSAGAGTVASLTGNAGKGTLRVKASAQLMIMPVPVSITIRPTAREGRIRFSVVRAEVFGAFVLSDFVQMFVDRFTQNVDALTEAVTVGGVEVSDTGIAVAFTASDVVVSGGSSGWRVVRSPAWAPGTEPAAPPMAG</sequence>